<keyword evidence="3" id="KW-1185">Reference proteome</keyword>
<name>R0KXE2_ANAPL</name>
<accession>R0KXE2</accession>
<organism evidence="2 3">
    <name type="scientific">Anas platyrhynchos</name>
    <name type="common">Mallard</name>
    <name type="synonym">Anas boschas</name>
    <dbReference type="NCBI Taxonomy" id="8839"/>
    <lineage>
        <taxon>Eukaryota</taxon>
        <taxon>Metazoa</taxon>
        <taxon>Chordata</taxon>
        <taxon>Craniata</taxon>
        <taxon>Vertebrata</taxon>
        <taxon>Euteleostomi</taxon>
        <taxon>Archelosauria</taxon>
        <taxon>Archosauria</taxon>
        <taxon>Dinosauria</taxon>
        <taxon>Saurischia</taxon>
        <taxon>Theropoda</taxon>
        <taxon>Coelurosauria</taxon>
        <taxon>Aves</taxon>
        <taxon>Neognathae</taxon>
        <taxon>Galloanserae</taxon>
        <taxon>Anseriformes</taxon>
        <taxon>Anatidae</taxon>
        <taxon>Anatinae</taxon>
        <taxon>Anas</taxon>
    </lineage>
</organism>
<reference evidence="3" key="1">
    <citation type="journal article" date="2013" name="Nat. Genet.">
        <title>The duck genome and transcriptome provide insight into an avian influenza virus reservoir species.</title>
        <authorList>
            <person name="Huang Y."/>
            <person name="Li Y."/>
            <person name="Burt D.W."/>
            <person name="Chen H."/>
            <person name="Zhang Y."/>
            <person name="Qian W."/>
            <person name="Kim H."/>
            <person name="Gan S."/>
            <person name="Zhao Y."/>
            <person name="Li J."/>
            <person name="Yi K."/>
            <person name="Feng H."/>
            <person name="Zhu P."/>
            <person name="Li B."/>
            <person name="Liu Q."/>
            <person name="Fairley S."/>
            <person name="Magor K.E."/>
            <person name="Du Z."/>
            <person name="Hu X."/>
            <person name="Goodman L."/>
            <person name="Tafer H."/>
            <person name="Vignal A."/>
            <person name="Lee T."/>
            <person name="Kim K.W."/>
            <person name="Sheng Z."/>
            <person name="An Y."/>
            <person name="Searle S."/>
            <person name="Herrero J."/>
            <person name="Groenen M.A."/>
            <person name="Crooijmans R.P."/>
            <person name="Faraut T."/>
            <person name="Cai Q."/>
            <person name="Webster R.G."/>
            <person name="Aldridge J.R."/>
            <person name="Warren W.C."/>
            <person name="Bartschat S."/>
            <person name="Kehr S."/>
            <person name="Marz M."/>
            <person name="Stadler P.F."/>
            <person name="Smith J."/>
            <person name="Kraus R.H."/>
            <person name="Zhao Y."/>
            <person name="Ren L."/>
            <person name="Fei J."/>
            <person name="Morisson M."/>
            <person name="Kaiser P."/>
            <person name="Griffin D.K."/>
            <person name="Rao M."/>
            <person name="Pitel F."/>
            <person name="Wang J."/>
            <person name="Li N."/>
        </authorList>
    </citation>
    <scope>NUCLEOTIDE SEQUENCE [LARGE SCALE GENOMIC DNA]</scope>
</reference>
<dbReference type="EMBL" id="KB743578">
    <property type="protein sequence ID" value="EOA97953.1"/>
    <property type="molecule type" value="Genomic_DNA"/>
</dbReference>
<evidence type="ECO:0000313" key="2">
    <source>
        <dbReference type="EMBL" id="EOA97953.1"/>
    </source>
</evidence>
<dbReference type="Proteomes" id="UP000296049">
    <property type="component" value="Unassembled WGS sequence"/>
</dbReference>
<evidence type="ECO:0000313" key="3">
    <source>
        <dbReference type="Proteomes" id="UP000296049"/>
    </source>
</evidence>
<proteinExistence type="predicted"/>
<feature type="region of interest" description="Disordered" evidence="1">
    <location>
        <begin position="480"/>
        <end position="503"/>
    </location>
</feature>
<sequence>MGSTDALQAPAVHRSTAKKLFAITSAKQNNKALCHYLSKAKQQAVTCSRAQLHQRMWRQKEEERQKEAESVQKLRSQMGKQQQEAYLHLQAQNACTLYLPYHSCHVLPRRTIQTSSTSTSTTIQFLISNLPVLSASVTSAKDAAHTHYKRERHPFSMESLSPEGMHNIQSQPDKQQQIRKNTSIQPTLSPTYHLKQLYLNENQVRSTNKAQTSAAIADGSGDKLQIHCCLRDEPDKHCCLMQAQLQASDGLGNIQAHRGLQQALIPCEEQAVLRKGWTRKLCREDRWCDNIYFNFNFLVTPSPSALQHGQRRMREGTAQKCYASRSSRRTAVSKTLYIVQLQEGDKDLQNTDSPETLHSKKNKNHRPGFADNGLELNAASLPAAFEEIRLLPANYEKLKSSINPNSHLTKSSLCISCDTLGKSFRFDITTAHFTDERGLCLEEVPEIQPICNWEILKCCVLHRNSISLQRFFSAPCKDNIQGSHKPAEPGKKDSKATEKHEDM</sequence>
<dbReference type="AlphaFoldDB" id="R0KXE2"/>
<gene>
    <name evidence="2" type="ORF">Anapl_11633</name>
</gene>
<feature type="region of interest" description="Disordered" evidence="1">
    <location>
        <begin position="347"/>
        <end position="369"/>
    </location>
</feature>
<evidence type="ECO:0000256" key="1">
    <source>
        <dbReference type="SAM" id="MobiDB-lite"/>
    </source>
</evidence>
<protein>
    <submittedName>
        <fullName evidence="2">Uncharacterized protein</fullName>
    </submittedName>
</protein>
<feature type="compositionally biased region" description="Basic and acidic residues" evidence="1">
    <location>
        <begin position="485"/>
        <end position="503"/>
    </location>
</feature>